<evidence type="ECO:0000259" key="20">
    <source>
        <dbReference type="PROSITE" id="PS50011"/>
    </source>
</evidence>
<feature type="chain" id="PRO_5015168637" description="Receptor-like serine/threonine-protein kinase" evidence="19">
    <location>
        <begin position="17"/>
        <end position="814"/>
    </location>
</feature>
<evidence type="ECO:0000259" key="22">
    <source>
        <dbReference type="PROSITE" id="PS50948"/>
    </source>
</evidence>
<keyword evidence="8 17" id="KW-0418">Kinase</keyword>
<dbReference type="InterPro" id="IPR011009">
    <property type="entry name" value="Kinase-like_dom_sf"/>
</dbReference>
<comment type="subcellular location">
    <subcellularLocation>
        <location evidence="1">Membrane</location>
        <topology evidence="1">Single-pass type I membrane protein</topology>
    </subcellularLocation>
</comment>
<organism evidence="23 24">
    <name type="scientific">Gossypium barbadense</name>
    <name type="common">Sea Island cotton</name>
    <name type="synonym">Hibiscus barbadensis</name>
    <dbReference type="NCBI Taxonomy" id="3634"/>
    <lineage>
        <taxon>Eukaryota</taxon>
        <taxon>Viridiplantae</taxon>
        <taxon>Streptophyta</taxon>
        <taxon>Embryophyta</taxon>
        <taxon>Tracheophyta</taxon>
        <taxon>Spermatophyta</taxon>
        <taxon>Magnoliopsida</taxon>
        <taxon>eudicotyledons</taxon>
        <taxon>Gunneridae</taxon>
        <taxon>Pentapetalae</taxon>
        <taxon>rosids</taxon>
        <taxon>malvids</taxon>
        <taxon>Malvales</taxon>
        <taxon>Malvaceae</taxon>
        <taxon>Malvoideae</taxon>
        <taxon>Gossypium</taxon>
    </lineage>
</organism>
<dbReference type="FunFam" id="3.30.200.20:FF:000195">
    <property type="entry name" value="G-type lectin S-receptor-like serine/threonine-protein kinase"/>
    <property type="match status" value="1"/>
</dbReference>
<keyword evidence="10 18" id="KW-1133">Transmembrane helix</keyword>
<dbReference type="GO" id="GO:0106310">
    <property type="term" value="F:protein serine kinase activity"/>
    <property type="evidence" value="ECO:0007669"/>
    <property type="project" value="RHEA"/>
</dbReference>
<dbReference type="Pfam" id="PF07714">
    <property type="entry name" value="PK_Tyr_Ser-Thr"/>
    <property type="match status" value="1"/>
</dbReference>
<dbReference type="PANTHER" id="PTHR32444:SF183">
    <property type="entry name" value="APPLE DOMAIN-CONTAINING PROTEIN"/>
    <property type="match status" value="1"/>
</dbReference>
<evidence type="ECO:0000256" key="15">
    <source>
        <dbReference type="ARBA" id="ARBA00047899"/>
    </source>
</evidence>
<evidence type="ECO:0000256" key="12">
    <source>
        <dbReference type="ARBA" id="ARBA00023157"/>
    </source>
</evidence>
<evidence type="ECO:0000256" key="3">
    <source>
        <dbReference type="ARBA" id="ARBA00022553"/>
    </source>
</evidence>
<dbReference type="GO" id="GO:0016020">
    <property type="term" value="C:membrane"/>
    <property type="evidence" value="ECO:0007669"/>
    <property type="project" value="UniProtKB-SubCell"/>
</dbReference>
<dbReference type="AlphaFoldDB" id="A0A2P5WSV7"/>
<keyword evidence="4 17" id="KW-0808">Transferase</keyword>
<dbReference type="InterPro" id="IPR000719">
    <property type="entry name" value="Prot_kinase_dom"/>
</dbReference>
<feature type="domain" description="Protein kinase" evidence="20">
    <location>
        <begin position="497"/>
        <end position="774"/>
    </location>
</feature>
<evidence type="ECO:0000313" key="23">
    <source>
        <dbReference type="EMBL" id="PPR94175.1"/>
    </source>
</evidence>
<dbReference type="PROSITE" id="PS50011">
    <property type="entry name" value="PROTEIN_KINASE_DOM"/>
    <property type="match status" value="1"/>
</dbReference>
<sequence>MVLLLCLFFFTTRTLALNTISPGQSIKDGQTLVSASGSFELGFFSPGNSKSRYVGIWYQKVSTGTAVWVANREASVSDASGVLSINDKGILSIMNGTKGIVWSSNTSRNSAEEPIARLLDSGNFVVKDPNDSDPENFLWQSFDYPCDTFLPGMKIGINFVTGFDRHISSWKSMEDPAPGLYSMRIDPRGLPQLVIKKGPNITSRGGSWNGRYITGRPQPTVNPVYLYEFFWNKNEAYYKYEMRNSSIFSRYLLNPVGLTQRSIWNERKNEWEVDSTSQADQCSIYDYCGSYATCSTNEFPPCKCLEGFMQGSASPGDLSSVDWSNGCTRRRPLTCDGGDSFLKQTGLKLPDTSKSWADISVDLKECEKLCLRNCSCTAYANLDIREGGHGCLLWFLDLIDITEFSKGGQDLYIRLATSDLDHSSNISEHIQSKGKLKEKQKATIIAISVIITCGMMILALWLYVRKKKLRKTGEHGKEDLELPVFDFAIIATATNNFSSNNILGQGGFGPVYKGTLIEGQEIAVKRLSKNSGQGLEEFKNEVTLISKLQHRNLVKLFGCCIRRDEKMLIYEYMPNKSLDYFIFDQTRSKLLDWRIRMHIVDGIARGVLYLHHDSRLRIIHRDLKASNILLDNNMKPKISDFGLARKFGVDQTQAKTRRVVGTYGYMSPEYALDGIFSTKSDVFSFGVLVLEILSGKKNRGFSRPEHDHNLLGHAWTLWIGKRPLELIDTALSDLYNATEVLRCINVALLCVQQSPLDRPNMSLVLLMLCGDSVLPQPKQPGFFIERNLPMTDSISEINEMFSIYESTITSLEPR</sequence>
<dbReference type="PROSITE" id="PS00108">
    <property type="entry name" value="PROTEIN_KINASE_ST"/>
    <property type="match status" value="1"/>
</dbReference>
<reference evidence="23 24" key="1">
    <citation type="submission" date="2015-01" db="EMBL/GenBank/DDBJ databases">
        <title>Genome of allotetraploid Gossypium barbadense reveals genomic plasticity and fiber elongation in cotton evolution.</title>
        <authorList>
            <person name="Chen X."/>
            <person name="Liu X."/>
            <person name="Zhao B."/>
            <person name="Zheng H."/>
            <person name="Hu Y."/>
            <person name="Lu G."/>
            <person name="Yang C."/>
            <person name="Chen J."/>
            <person name="Shan C."/>
            <person name="Zhang L."/>
            <person name="Zhou Y."/>
            <person name="Wang L."/>
            <person name="Guo W."/>
            <person name="Bai Y."/>
            <person name="Ruan J."/>
            <person name="Shangguan X."/>
            <person name="Mao Y."/>
            <person name="Jiang J."/>
            <person name="Zhu Y."/>
            <person name="Lei J."/>
            <person name="Kang H."/>
            <person name="Chen S."/>
            <person name="He X."/>
            <person name="Wang R."/>
            <person name="Wang Y."/>
            <person name="Chen J."/>
            <person name="Wang L."/>
            <person name="Yu S."/>
            <person name="Wang B."/>
            <person name="Wei J."/>
            <person name="Song S."/>
            <person name="Lu X."/>
            <person name="Gao Z."/>
            <person name="Gu W."/>
            <person name="Deng X."/>
            <person name="Ma D."/>
            <person name="Wang S."/>
            <person name="Liang W."/>
            <person name="Fang L."/>
            <person name="Cai C."/>
            <person name="Zhu X."/>
            <person name="Zhou B."/>
            <person name="Zhang Y."/>
            <person name="Chen Z."/>
            <person name="Xu S."/>
            <person name="Zhu R."/>
            <person name="Wang S."/>
            <person name="Zhang T."/>
            <person name="Zhao G."/>
        </authorList>
    </citation>
    <scope>NUCLEOTIDE SEQUENCE [LARGE SCALE GENOMIC DNA]</scope>
    <source>
        <strain evidence="24">cv. Xinhai21</strain>
        <tissue evidence="23">Leaf</tissue>
    </source>
</reference>
<dbReference type="GO" id="GO:0005524">
    <property type="term" value="F:ATP binding"/>
    <property type="evidence" value="ECO:0007669"/>
    <property type="project" value="UniProtKB-KW"/>
</dbReference>
<dbReference type="InterPro" id="IPR021820">
    <property type="entry name" value="S-locus_recpt_kinase_C"/>
</dbReference>
<evidence type="ECO:0000256" key="10">
    <source>
        <dbReference type="ARBA" id="ARBA00022989"/>
    </source>
</evidence>
<evidence type="ECO:0000259" key="21">
    <source>
        <dbReference type="PROSITE" id="PS50927"/>
    </source>
</evidence>
<keyword evidence="11 18" id="KW-0472">Membrane</keyword>
<evidence type="ECO:0000256" key="18">
    <source>
        <dbReference type="SAM" id="Phobius"/>
    </source>
</evidence>
<dbReference type="InterPro" id="IPR003609">
    <property type="entry name" value="Pan_app"/>
</dbReference>
<gene>
    <name evidence="23" type="ORF">GOBAR_AA26489</name>
</gene>
<protein>
    <recommendedName>
        <fullName evidence="17">Receptor-like serine/threonine-protein kinase</fullName>
        <ecNumber evidence="17">2.7.11.1</ecNumber>
    </recommendedName>
</protein>
<feature type="transmembrane region" description="Helical" evidence="18">
    <location>
        <begin position="442"/>
        <end position="464"/>
    </location>
</feature>
<evidence type="ECO:0000313" key="24">
    <source>
        <dbReference type="Proteomes" id="UP000239757"/>
    </source>
</evidence>
<dbReference type="InterPro" id="IPR001480">
    <property type="entry name" value="Bulb-type_lectin_dom"/>
</dbReference>
<dbReference type="InterPro" id="IPR000858">
    <property type="entry name" value="S_locus_glycoprot_dom"/>
</dbReference>
<evidence type="ECO:0000256" key="16">
    <source>
        <dbReference type="ARBA" id="ARBA00048679"/>
    </source>
</evidence>
<comment type="catalytic activity">
    <reaction evidence="16 17">
        <text>L-seryl-[protein] + ATP = O-phospho-L-seryl-[protein] + ADP + H(+)</text>
        <dbReference type="Rhea" id="RHEA:17989"/>
        <dbReference type="Rhea" id="RHEA-COMP:9863"/>
        <dbReference type="Rhea" id="RHEA-COMP:11604"/>
        <dbReference type="ChEBI" id="CHEBI:15378"/>
        <dbReference type="ChEBI" id="CHEBI:29999"/>
        <dbReference type="ChEBI" id="CHEBI:30616"/>
        <dbReference type="ChEBI" id="CHEBI:83421"/>
        <dbReference type="ChEBI" id="CHEBI:456216"/>
        <dbReference type="EC" id="2.7.11.1"/>
    </reaction>
</comment>
<keyword evidence="13" id="KW-0675">Receptor</keyword>
<dbReference type="PROSITE" id="PS50948">
    <property type="entry name" value="PAN"/>
    <property type="match status" value="1"/>
</dbReference>
<evidence type="ECO:0000256" key="6">
    <source>
        <dbReference type="ARBA" id="ARBA00022729"/>
    </source>
</evidence>
<comment type="catalytic activity">
    <reaction evidence="15 17">
        <text>L-threonyl-[protein] + ATP = O-phospho-L-threonyl-[protein] + ADP + H(+)</text>
        <dbReference type="Rhea" id="RHEA:46608"/>
        <dbReference type="Rhea" id="RHEA-COMP:11060"/>
        <dbReference type="Rhea" id="RHEA-COMP:11605"/>
        <dbReference type="ChEBI" id="CHEBI:15378"/>
        <dbReference type="ChEBI" id="CHEBI:30013"/>
        <dbReference type="ChEBI" id="CHEBI:30616"/>
        <dbReference type="ChEBI" id="CHEBI:61977"/>
        <dbReference type="ChEBI" id="CHEBI:456216"/>
        <dbReference type="EC" id="2.7.11.1"/>
    </reaction>
</comment>
<dbReference type="SMART" id="SM00220">
    <property type="entry name" value="S_TKc"/>
    <property type="match status" value="1"/>
</dbReference>
<evidence type="ECO:0000256" key="9">
    <source>
        <dbReference type="ARBA" id="ARBA00022840"/>
    </source>
</evidence>
<dbReference type="FunFam" id="1.10.510.10:FF:000060">
    <property type="entry name" value="G-type lectin S-receptor-like serine/threonine-protein kinase"/>
    <property type="match status" value="1"/>
</dbReference>
<evidence type="ECO:0000256" key="19">
    <source>
        <dbReference type="SAM" id="SignalP"/>
    </source>
</evidence>
<dbReference type="InterPro" id="IPR001245">
    <property type="entry name" value="Ser-Thr/Tyr_kinase_cat_dom"/>
</dbReference>
<dbReference type="EC" id="2.7.11.1" evidence="17"/>
<accession>A0A2P5WSV7</accession>
<evidence type="ECO:0000256" key="17">
    <source>
        <dbReference type="PIRNR" id="PIRNR000641"/>
    </source>
</evidence>
<dbReference type="Pfam" id="PF01453">
    <property type="entry name" value="B_lectin"/>
    <property type="match status" value="1"/>
</dbReference>
<dbReference type="GO" id="GO:0048544">
    <property type="term" value="P:recognition of pollen"/>
    <property type="evidence" value="ECO:0007669"/>
    <property type="project" value="InterPro"/>
</dbReference>
<feature type="domain" description="Apple" evidence="22">
    <location>
        <begin position="335"/>
        <end position="416"/>
    </location>
</feature>
<evidence type="ECO:0000256" key="7">
    <source>
        <dbReference type="ARBA" id="ARBA00022741"/>
    </source>
</evidence>
<evidence type="ECO:0000256" key="1">
    <source>
        <dbReference type="ARBA" id="ARBA00004479"/>
    </source>
</evidence>
<evidence type="ECO:0000256" key="13">
    <source>
        <dbReference type="ARBA" id="ARBA00023170"/>
    </source>
</evidence>
<dbReference type="CDD" id="cd01098">
    <property type="entry name" value="PAN_AP_plant"/>
    <property type="match status" value="1"/>
</dbReference>
<dbReference type="InterPro" id="IPR008271">
    <property type="entry name" value="Ser/Thr_kinase_AS"/>
</dbReference>
<dbReference type="SMART" id="SM00108">
    <property type="entry name" value="B_lectin"/>
    <property type="match status" value="1"/>
</dbReference>
<comment type="similarity">
    <text evidence="17">Belongs to the protein kinase superfamily. Ser/Thr protein kinase family.</text>
</comment>
<evidence type="ECO:0000256" key="8">
    <source>
        <dbReference type="ARBA" id="ARBA00022777"/>
    </source>
</evidence>
<dbReference type="PANTHER" id="PTHR32444">
    <property type="entry name" value="BULB-TYPE LECTIN DOMAIN-CONTAINING PROTEIN"/>
    <property type="match status" value="1"/>
</dbReference>
<dbReference type="Gene3D" id="2.90.10.10">
    <property type="entry name" value="Bulb-type lectin domain"/>
    <property type="match status" value="1"/>
</dbReference>
<keyword evidence="7 17" id="KW-0547">Nucleotide-binding</keyword>
<evidence type="ECO:0000256" key="5">
    <source>
        <dbReference type="ARBA" id="ARBA00022692"/>
    </source>
</evidence>
<name>A0A2P5WSV7_GOSBA</name>
<feature type="signal peptide" evidence="19">
    <location>
        <begin position="1"/>
        <end position="16"/>
    </location>
</feature>
<evidence type="ECO:0000256" key="2">
    <source>
        <dbReference type="ARBA" id="ARBA00022527"/>
    </source>
</evidence>
<dbReference type="PIRSF" id="PIRSF000641">
    <property type="entry name" value="SRK"/>
    <property type="match status" value="1"/>
</dbReference>
<evidence type="ECO:0000256" key="4">
    <source>
        <dbReference type="ARBA" id="ARBA00022679"/>
    </source>
</evidence>
<keyword evidence="9 17" id="KW-0067">ATP-binding</keyword>
<dbReference type="Gene3D" id="3.50.4.10">
    <property type="entry name" value="Hepatocyte Growth Factor"/>
    <property type="match status" value="1"/>
</dbReference>
<evidence type="ECO:0000256" key="14">
    <source>
        <dbReference type="ARBA" id="ARBA00023180"/>
    </source>
</evidence>
<dbReference type="SMART" id="SM00473">
    <property type="entry name" value="PAN_AP"/>
    <property type="match status" value="1"/>
</dbReference>
<dbReference type="GO" id="GO:0004674">
    <property type="term" value="F:protein serine/threonine kinase activity"/>
    <property type="evidence" value="ECO:0007669"/>
    <property type="project" value="UniProtKB-KW"/>
</dbReference>
<dbReference type="FunFam" id="3.50.4.10:FF:000002">
    <property type="entry name" value="G-type lectin S-receptor-like serine/threonine-protein kinase"/>
    <property type="match status" value="1"/>
</dbReference>
<dbReference type="Gene3D" id="1.10.510.10">
    <property type="entry name" value="Transferase(Phosphotransferase) domain 1"/>
    <property type="match status" value="1"/>
</dbReference>
<keyword evidence="3" id="KW-0597">Phosphoprotein</keyword>
<dbReference type="Pfam" id="PF11883">
    <property type="entry name" value="DUF3403"/>
    <property type="match status" value="1"/>
</dbReference>
<dbReference type="SUPFAM" id="SSF56112">
    <property type="entry name" value="Protein kinase-like (PK-like)"/>
    <property type="match status" value="1"/>
</dbReference>
<dbReference type="FunFam" id="2.90.10.10:FF:000004">
    <property type="entry name" value="G-type lectin S-receptor-like serine/threonine-protein kinase"/>
    <property type="match status" value="1"/>
</dbReference>
<keyword evidence="12" id="KW-1015">Disulfide bond</keyword>
<keyword evidence="6 19" id="KW-0732">Signal</keyword>
<proteinExistence type="inferred from homology"/>
<dbReference type="SUPFAM" id="SSF51110">
    <property type="entry name" value="alpha-D-mannose-specific plant lectins"/>
    <property type="match status" value="1"/>
</dbReference>
<dbReference type="OrthoDB" id="785331at2759"/>
<keyword evidence="14" id="KW-0325">Glycoprotein</keyword>
<dbReference type="CDD" id="cd14066">
    <property type="entry name" value="STKc_IRAK"/>
    <property type="match status" value="1"/>
</dbReference>
<dbReference type="EMBL" id="KZ666607">
    <property type="protein sequence ID" value="PPR94175.1"/>
    <property type="molecule type" value="Genomic_DNA"/>
</dbReference>
<dbReference type="InterPro" id="IPR036426">
    <property type="entry name" value="Bulb-type_lectin_dom_sf"/>
</dbReference>
<feature type="domain" description="Bulb-type lectin" evidence="21">
    <location>
        <begin position="17"/>
        <end position="139"/>
    </location>
</feature>
<dbReference type="Pfam" id="PF08276">
    <property type="entry name" value="PAN_2"/>
    <property type="match status" value="1"/>
</dbReference>
<dbReference type="Gene3D" id="3.30.200.20">
    <property type="entry name" value="Phosphorylase Kinase, domain 1"/>
    <property type="match status" value="1"/>
</dbReference>
<dbReference type="InterPro" id="IPR024171">
    <property type="entry name" value="SRK-like_kinase"/>
</dbReference>
<dbReference type="CDD" id="cd00028">
    <property type="entry name" value="B_lectin"/>
    <property type="match status" value="1"/>
</dbReference>
<keyword evidence="2 17" id="KW-0723">Serine/threonine-protein kinase</keyword>
<dbReference type="PROSITE" id="PS50927">
    <property type="entry name" value="BULB_LECTIN"/>
    <property type="match status" value="1"/>
</dbReference>
<dbReference type="Proteomes" id="UP000239757">
    <property type="component" value="Unassembled WGS sequence"/>
</dbReference>
<evidence type="ECO:0000256" key="11">
    <source>
        <dbReference type="ARBA" id="ARBA00023136"/>
    </source>
</evidence>
<keyword evidence="5 18" id="KW-0812">Transmembrane</keyword>
<dbReference type="Pfam" id="PF00954">
    <property type="entry name" value="S_locus_glycop"/>
    <property type="match status" value="1"/>
</dbReference>